<proteinExistence type="predicted"/>
<gene>
    <name evidence="2" type="ORF">OFUS_LOCUS25172</name>
</gene>
<dbReference type="AlphaFoldDB" id="A0A8S4Q564"/>
<evidence type="ECO:0000313" key="3">
    <source>
        <dbReference type="Proteomes" id="UP000749559"/>
    </source>
</evidence>
<name>A0A8S4Q564_OWEFU</name>
<dbReference type="Proteomes" id="UP000749559">
    <property type="component" value="Unassembled WGS sequence"/>
</dbReference>
<feature type="region of interest" description="Disordered" evidence="1">
    <location>
        <begin position="181"/>
        <end position="206"/>
    </location>
</feature>
<evidence type="ECO:0000256" key="1">
    <source>
        <dbReference type="SAM" id="MobiDB-lite"/>
    </source>
</evidence>
<protein>
    <submittedName>
        <fullName evidence="2">Uncharacterized protein</fullName>
    </submittedName>
</protein>
<comment type="caution">
    <text evidence="2">The sequence shown here is derived from an EMBL/GenBank/DDBJ whole genome shotgun (WGS) entry which is preliminary data.</text>
</comment>
<dbReference type="EMBL" id="CAIIXF020000012">
    <property type="protein sequence ID" value="CAH1801377.1"/>
    <property type="molecule type" value="Genomic_DNA"/>
</dbReference>
<evidence type="ECO:0000313" key="2">
    <source>
        <dbReference type="EMBL" id="CAH1801377.1"/>
    </source>
</evidence>
<reference evidence="2" key="1">
    <citation type="submission" date="2022-03" db="EMBL/GenBank/DDBJ databases">
        <authorList>
            <person name="Martin C."/>
        </authorList>
    </citation>
    <scope>NUCLEOTIDE SEQUENCE</scope>
</reference>
<accession>A0A8S4Q564</accession>
<keyword evidence="3" id="KW-1185">Reference proteome</keyword>
<organism evidence="2 3">
    <name type="scientific">Owenia fusiformis</name>
    <name type="common">Polychaete worm</name>
    <dbReference type="NCBI Taxonomy" id="6347"/>
    <lineage>
        <taxon>Eukaryota</taxon>
        <taxon>Metazoa</taxon>
        <taxon>Spiralia</taxon>
        <taxon>Lophotrochozoa</taxon>
        <taxon>Annelida</taxon>
        <taxon>Polychaeta</taxon>
        <taxon>Sedentaria</taxon>
        <taxon>Canalipalpata</taxon>
        <taxon>Sabellida</taxon>
        <taxon>Oweniida</taxon>
        <taxon>Oweniidae</taxon>
        <taxon>Owenia</taxon>
    </lineage>
</organism>
<sequence>MEIQTRENKLSCTSVKFYRKVNIQIQRANNNLSLEIRMGPPMNKSHKFRKTMSQICCWKSTETRKSWRRSNRIVPFIEPEVEKEIEGQKDIGDNNAVVDLDAIEIKYEWPEIDFNKFGENGIYTKSYCDMEYILRMSPVYDPAFSMPKKDTRNIFQRALHRLNKRAREAKYAISTSLGMKSSEKDGCQQCQKTNDKSSNKEMFSSF</sequence>